<evidence type="ECO:0000313" key="4">
    <source>
        <dbReference type="Proteomes" id="UP001165378"/>
    </source>
</evidence>
<dbReference type="AlphaFoldDB" id="A0AA41Q563"/>
<evidence type="ECO:0000256" key="1">
    <source>
        <dbReference type="SAM" id="MobiDB-lite"/>
    </source>
</evidence>
<keyword evidence="2" id="KW-0812">Transmembrane</keyword>
<keyword evidence="2" id="KW-0472">Membrane</keyword>
<dbReference type="RefSeq" id="WP_235054981.1">
    <property type="nucleotide sequence ID" value="NZ_JAKFHA010000015.1"/>
</dbReference>
<evidence type="ECO:0000313" key="3">
    <source>
        <dbReference type="EMBL" id="MCF2530322.1"/>
    </source>
</evidence>
<dbReference type="EMBL" id="JAKFHA010000015">
    <property type="protein sequence ID" value="MCF2530322.1"/>
    <property type="molecule type" value="Genomic_DNA"/>
</dbReference>
<comment type="caution">
    <text evidence="3">The sequence shown here is derived from an EMBL/GenBank/DDBJ whole genome shotgun (WGS) entry which is preliminary data.</text>
</comment>
<gene>
    <name evidence="3" type="ORF">LZ495_24300</name>
</gene>
<name>A0AA41Q563_9ACTN</name>
<accession>A0AA41Q563</accession>
<protein>
    <submittedName>
        <fullName evidence="3">Uncharacterized protein</fullName>
    </submittedName>
</protein>
<keyword evidence="2" id="KW-1133">Transmembrane helix</keyword>
<feature type="region of interest" description="Disordered" evidence="1">
    <location>
        <begin position="1"/>
        <end position="32"/>
    </location>
</feature>
<sequence>MSEQWTAPGDGDQVEKVPTGGGGGAAGGPRRGGSGAGAMANGVIGALVLVLVAIGTFFWVRSTDDDEAGKSGFTAQEFFGDDGARSIQDGQYLQLAKDDAECAEGAEPGLAVLLDEVTCEGVLRAVSVDAAKKYVVSVAVVSFGNETDAQRIAGLIKSGNAEKAGGVRARFLVPPPASGAVYRPDPGNRATAVANGHYVLTVEIARFDGSPLDAADPAAATVGRDLMFVPTDHIVALKLRD</sequence>
<dbReference type="Proteomes" id="UP001165378">
    <property type="component" value="Unassembled WGS sequence"/>
</dbReference>
<feature type="compositionally biased region" description="Gly residues" evidence="1">
    <location>
        <begin position="19"/>
        <end position="32"/>
    </location>
</feature>
<reference evidence="3" key="1">
    <citation type="submission" date="2022-01" db="EMBL/GenBank/DDBJ databases">
        <title>Genome-Based Taxonomic Classification of the Phylum Actinobacteria.</title>
        <authorList>
            <person name="Gao Y."/>
        </authorList>
    </citation>
    <scope>NUCLEOTIDE SEQUENCE</scope>
    <source>
        <strain evidence="3">KLBMP 8922</strain>
    </source>
</reference>
<organism evidence="3 4">
    <name type="scientific">Yinghuangia soli</name>
    <dbReference type="NCBI Taxonomy" id="2908204"/>
    <lineage>
        <taxon>Bacteria</taxon>
        <taxon>Bacillati</taxon>
        <taxon>Actinomycetota</taxon>
        <taxon>Actinomycetes</taxon>
        <taxon>Kitasatosporales</taxon>
        <taxon>Streptomycetaceae</taxon>
        <taxon>Yinghuangia</taxon>
    </lineage>
</organism>
<proteinExistence type="predicted"/>
<keyword evidence="4" id="KW-1185">Reference proteome</keyword>
<feature type="transmembrane region" description="Helical" evidence="2">
    <location>
        <begin position="38"/>
        <end position="60"/>
    </location>
</feature>
<evidence type="ECO:0000256" key="2">
    <source>
        <dbReference type="SAM" id="Phobius"/>
    </source>
</evidence>